<dbReference type="AlphaFoldDB" id="A0A2M9BGQ0"/>
<protein>
    <recommendedName>
        <fullName evidence="3">DUF559 domain-containing protein</fullName>
    </recommendedName>
</protein>
<dbReference type="EMBL" id="PGEZ01000001">
    <property type="protein sequence ID" value="PJJ57122.1"/>
    <property type="molecule type" value="Genomic_DNA"/>
</dbReference>
<evidence type="ECO:0000313" key="1">
    <source>
        <dbReference type="EMBL" id="PJJ57122.1"/>
    </source>
</evidence>
<reference evidence="1 2" key="1">
    <citation type="submission" date="2017-11" db="EMBL/GenBank/DDBJ databases">
        <title>Genomic Encyclopedia of Archaeal and Bacterial Type Strains, Phase II (KMG-II): From Individual Species to Whole Genera.</title>
        <authorList>
            <person name="Goeker M."/>
        </authorList>
    </citation>
    <scope>NUCLEOTIDE SEQUENCE [LARGE SCALE GENOMIC DNA]</scope>
    <source>
        <strain evidence="1 2">DSM 27763</strain>
    </source>
</reference>
<sequence>MQCGDLWRMARRSPQAEFGRHHHPAPYATLVGMPAPIPLPDALAGRPFSRDEATAAGLPSHVIRPPRFRRLHPRVWVPSGHEMTGCDVVRAAMLAVGPDVAVSHESRLRLLGVQAGPPGPVRFLVDTDLHLDLDGVMVHRTKAMPPLDGVGVAPYAAYVCAGHTRRLLDLVVLGDFLLHRGHATAEQIASMALEDRWRPGAGRILRVVPWLDARARSPKESELRVILVAAGLPVPEVNVDLVVGGRWMGCVDLLFRDFLLVVEYEGRQHASDDEQFNSDISRYGRFRRNRVQYVQITNAMLRQPRAVVRHVYDELVAQGYAGPAPEFGARWRSLFAPPPSVVPHRSAARALGGVL</sequence>
<organism evidence="1 2">
    <name type="scientific">Mumia flava</name>
    <dbReference type="NCBI Taxonomy" id="1348852"/>
    <lineage>
        <taxon>Bacteria</taxon>
        <taxon>Bacillati</taxon>
        <taxon>Actinomycetota</taxon>
        <taxon>Actinomycetes</taxon>
        <taxon>Propionibacteriales</taxon>
        <taxon>Nocardioidaceae</taxon>
        <taxon>Mumia</taxon>
    </lineage>
</organism>
<proteinExistence type="predicted"/>
<accession>A0A2M9BGQ0</accession>
<gene>
    <name evidence="1" type="ORF">CLV56_1343</name>
</gene>
<name>A0A2M9BGQ0_9ACTN</name>
<dbReference type="Proteomes" id="UP000230842">
    <property type="component" value="Unassembled WGS sequence"/>
</dbReference>
<keyword evidence="2" id="KW-1185">Reference proteome</keyword>
<comment type="caution">
    <text evidence="1">The sequence shown here is derived from an EMBL/GenBank/DDBJ whole genome shotgun (WGS) entry which is preliminary data.</text>
</comment>
<evidence type="ECO:0000313" key="2">
    <source>
        <dbReference type="Proteomes" id="UP000230842"/>
    </source>
</evidence>
<evidence type="ECO:0008006" key="3">
    <source>
        <dbReference type="Google" id="ProtNLM"/>
    </source>
</evidence>